<keyword evidence="1" id="KW-0472">Membrane</keyword>
<accession>A0ABU3BCU4</accession>
<gene>
    <name evidence="2" type="ORF">RM520_01530</name>
</gene>
<evidence type="ECO:0000313" key="3">
    <source>
        <dbReference type="Proteomes" id="UP001250662"/>
    </source>
</evidence>
<evidence type="ECO:0000313" key="2">
    <source>
        <dbReference type="EMBL" id="MDT0620284.1"/>
    </source>
</evidence>
<dbReference type="Proteomes" id="UP001250662">
    <property type="component" value="Unassembled WGS sequence"/>
</dbReference>
<evidence type="ECO:0008006" key="4">
    <source>
        <dbReference type="Google" id="ProtNLM"/>
    </source>
</evidence>
<keyword evidence="3" id="KW-1185">Reference proteome</keyword>
<keyword evidence="1" id="KW-1133">Transmembrane helix</keyword>
<comment type="caution">
    <text evidence="2">The sequence shown here is derived from an EMBL/GenBank/DDBJ whole genome shotgun (WGS) entry which is preliminary data.</text>
</comment>
<name>A0ABU3BCU4_9FLAO</name>
<dbReference type="RefSeq" id="WP_311386731.1">
    <property type="nucleotide sequence ID" value="NZ_JAVRHU010000001.1"/>
</dbReference>
<organism evidence="2 3">
    <name type="scientific">Croceitalea vernalis</name>
    <dbReference type="NCBI Taxonomy" id="3075599"/>
    <lineage>
        <taxon>Bacteria</taxon>
        <taxon>Pseudomonadati</taxon>
        <taxon>Bacteroidota</taxon>
        <taxon>Flavobacteriia</taxon>
        <taxon>Flavobacteriales</taxon>
        <taxon>Flavobacteriaceae</taxon>
        <taxon>Croceitalea</taxon>
    </lineage>
</organism>
<dbReference type="EMBL" id="JAVRHU010000001">
    <property type="protein sequence ID" value="MDT0620284.1"/>
    <property type="molecule type" value="Genomic_DNA"/>
</dbReference>
<proteinExistence type="predicted"/>
<sequence>MGYAGQPMKVVKANRALLKKKRNFRDIRKDYIGHAGETQLQFKELTEFEKKKIRDKIIAQAKRDKLIELRASIISVLILAILVFIIYRMF</sequence>
<reference evidence="2 3" key="1">
    <citation type="submission" date="2023-09" db="EMBL/GenBank/DDBJ databases">
        <authorList>
            <person name="Rey-Velasco X."/>
        </authorList>
    </citation>
    <scope>NUCLEOTIDE SEQUENCE [LARGE SCALE GENOMIC DNA]</scope>
    <source>
        <strain evidence="2 3">P007</strain>
    </source>
</reference>
<evidence type="ECO:0000256" key="1">
    <source>
        <dbReference type="SAM" id="Phobius"/>
    </source>
</evidence>
<protein>
    <recommendedName>
        <fullName evidence="4">Riboflavin synthase subunit beta</fullName>
    </recommendedName>
</protein>
<feature type="transmembrane region" description="Helical" evidence="1">
    <location>
        <begin position="69"/>
        <end position="87"/>
    </location>
</feature>
<keyword evidence="1" id="KW-0812">Transmembrane</keyword>